<gene>
    <name evidence="1" type="ORF">FCL40_10430</name>
</gene>
<accession>A0A4U1BEI1</accession>
<dbReference type="RefSeq" id="WP_136853239.1">
    <property type="nucleotide sequence ID" value="NZ_SWCI01000005.1"/>
</dbReference>
<dbReference type="InterPro" id="IPR021378">
    <property type="entry name" value="DUF3010"/>
</dbReference>
<dbReference type="AlphaFoldDB" id="A0A4U1BEI1"/>
<evidence type="ECO:0000313" key="1">
    <source>
        <dbReference type="EMBL" id="TKB49047.1"/>
    </source>
</evidence>
<sequence length="141" mass="15387">MRICAVELKSNEAIICILALENGLFNVPDCRARKLTLTDIHSAKALSAFQGEFAKLLNDYQVSKVVIRERPTKGKFAGSAAGFKMEAAMQLIEGFSAEVVTNTAIKESLKRTPLEVSPKDVGLKQFQEGAFTTGFAYLNAK</sequence>
<dbReference type="Proteomes" id="UP000305674">
    <property type="component" value="Unassembled WGS sequence"/>
</dbReference>
<comment type="caution">
    <text evidence="1">The sequence shown here is derived from an EMBL/GenBank/DDBJ whole genome shotgun (WGS) entry which is preliminary data.</text>
</comment>
<protein>
    <submittedName>
        <fullName evidence="1">DUF3010 family protein</fullName>
    </submittedName>
</protein>
<reference evidence="1 2" key="1">
    <citation type="submission" date="2019-04" db="EMBL/GenBank/DDBJ databases">
        <authorList>
            <person name="Hwang J.C."/>
        </authorList>
    </citation>
    <scope>NUCLEOTIDE SEQUENCE [LARGE SCALE GENOMIC DNA]</scope>
    <source>
        <strain evidence="1 2">IMCC35001</strain>
    </source>
</reference>
<name>A0A4U1BEI1_9GAMM</name>
<organism evidence="1 2">
    <name type="scientific">Ferrimonas sediminicola</name>
    <dbReference type="NCBI Taxonomy" id="2569538"/>
    <lineage>
        <taxon>Bacteria</taxon>
        <taxon>Pseudomonadati</taxon>
        <taxon>Pseudomonadota</taxon>
        <taxon>Gammaproteobacteria</taxon>
        <taxon>Alteromonadales</taxon>
        <taxon>Ferrimonadaceae</taxon>
        <taxon>Ferrimonas</taxon>
    </lineage>
</organism>
<proteinExistence type="predicted"/>
<dbReference type="Pfam" id="PF11215">
    <property type="entry name" value="DUF3010"/>
    <property type="match status" value="1"/>
</dbReference>
<dbReference type="OrthoDB" id="6214536at2"/>
<keyword evidence="2" id="KW-1185">Reference proteome</keyword>
<evidence type="ECO:0000313" key="2">
    <source>
        <dbReference type="Proteomes" id="UP000305674"/>
    </source>
</evidence>
<dbReference type="EMBL" id="SWCI01000005">
    <property type="protein sequence ID" value="TKB49047.1"/>
    <property type="molecule type" value="Genomic_DNA"/>
</dbReference>